<dbReference type="EMBL" id="CP076448">
    <property type="protein sequence ID" value="QXM24949.1"/>
    <property type="molecule type" value="Genomic_DNA"/>
</dbReference>
<dbReference type="InterPro" id="IPR003768">
    <property type="entry name" value="ScpA"/>
</dbReference>
<dbReference type="AlphaFoldDB" id="A0A975U3L0"/>
<keyword evidence="3" id="KW-1185">Reference proteome</keyword>
<dbReference type="PANTHER" id="PTHR33969:SF2">
    <property type="entry name" value="SEGREGATION AND CONDENSATION PROTEIN A"/>
    <property type="match status" value="1"/>
</dbReference>
<proteinExistence type="predicted"/>
<reference evidence="2" key="1">
    <citation type="submission" date="2021-06" db="EMBL/GenBank/DDBJ databases">
        <title>Elioraea tepida, sp. nov., a moderately thermophilic aerobic anoxygenic phototrophic bacterium isolated from an alkaline siliceous hot spring mat community in Yellowstone National Park, WY, USA.</title>
        <authorList>
            <person name="Saini M.K."/>
            <person name="Yoshida S."/>
            <person name="Sebastian A."/>
            <person name="Hirose S."/>
            <person name="Hara E."/>
            <person name="Tamaki H."/>
            <person name="Soulier N.T."/>
            <person name="Albert I."/>
            <person name="Hanada S."/>
            <person name="Bryant D.A."/>
            <person name="Tank M."/>
        </authorList>
    </citation>
    <scope>NUCLEOTIDE SEQUENCE</scope>
    <source>
        <strain evidence="2">MS-P2</strain>
    </source>
</reference>
<accession>A0A975U3L0</accession>
<dbReference type="Proteomes" id="UP000694001">
    <property type="component" value="Chromosome"/>
</dbReference>
<dbReference type="PANTHER" id="PTHR33969">
    <property type="entry name" value="SEGREGATION AND CONDENSATION PROTEIN A"/>
    <property type="match status" value="1"/>
</dbReference>
<organism evidence="2 3">
    <name type="scientific">Elioraea tepida</name>
    <dbReference type="NCBI Taxonomy" id="2843330"/>
    <lineage>
        <taxon>Bacteria</taxon>
        <taxon>Pseudomonadati</taxon>
        <taxon>Pseudomonadota</taxon>
        <taxon>Alphaproteobacteria</taxon>
        <taxon>Acetobacterales</taxon>
        <taxon>Elioraeaceae</taxon>
        <taxon>Elioraea</taxon>
    </lineage>
</organism>
<evidence type="ECO:0000313" key="3">
    <source>
        <dbReference type="Proteomes" id="UP000694001"/>
    </source>
</evidence>
<evidence type="ECO:0000256" key="1">
    <source>
        <dbReference type="ARBA" id="ARBA00044777"/>
    </source>
</evidence>
<evidence type="ECO:0000313" key="2">
    <source>
        <dbReference type="EMBL" id="QXM24949.1"/>
    </source>
</evidence>
<name>A0A975U3L0_9PROT</name>
<dbReference type="RefSeq" id="WP_218286006.1">
    <property type="nucleotide sequence ID" value="NZ_CP076448.1"/>
</dbReference>
<gene>
    <name evidence="2" type="ORF">KO353_01425</name>
</gene>
<dbReference type="KEGG" id="elio:KO353_01425"/>
<protein>
    <recommendedName>
        <fullName evidence="1">Segregation and condensation protein A</fullName>
    </recommendedName>
</protein>
<sequence>MSAATVPFAEDEPRREAGGDTLAVAVEGFEGPLDLLLALAREQKVDLARISVLALAEQYLAWIARARALDLELAADLLVMAAWLAYLKSRLLIPPAERSEDEPSPEAAAEALALRLRRLEAMREAGAALMARERLGVDVWPRGAPEALVERVPGGIRLTLSQLIAAYAAARRRSLSARSYAPPPLDLLSVEEAMQRLARLVGRVPGWAVLSSFLPEGLARGLPLRAAMASMLVAGLELAKAGTVALRQDQPFGPIYVKPARAEPDGAAAEEA</sequence>
<dbReference type="Pfam" id="PF02616">
    <property type="entry name" value="SMC_ScpA"/>
    <property type="match status" value="1"/>
</dbReference>